<evidence type="ECO:0000313" key="2">
    <source>
        <dbReference type="Proteomes" id="UP001066276"/>
    </source>
</evidence>
<name>A0AAV7RJL4_PLEWA</name>
<protein>
    <submittedName>
        <fullName evidence="1">Uncharacterized protein</fullName>
    </submittedName>
</protein>
<dbReference type="EMBL" id="JANPWB010000009">
    <property type="protein sequence ID" value="KAJ1152183.1"/>
    <property type="molecule type" value="Genomic_DNA"/>
</dbReference>
<dbReference type="Proteomes" id="UP001066276">
    <property type="component" value="Chromosome 5"/>
</dbReference>
<keyword evidence="2" id="KW-1185">Reference proteome</keyword>
<proteinExistence type="predicted"/>
<organism evidence="1 2">
    <name type="scientific">Pleurodeles waltl</name>
    <name type="common">Iberian ribbed newt</name>
    <dbReference type="NCBI Taxonomy" id="8319"/>
    <lineage>
        <taxon>Eukaryota</taxon>
        <taxon>Metazoa</taxon>
        <taxon>Chordata</taxon>
        <taxon>Craniata</taxon>
        <taxon>Vertebrata</taxon>
        <taxon>Euteleostomi</taxon>
        <taxon>Amphibia</taxon>
        <taxon>Batrachia</taxon>
        <taxon>Caudata</taxon>
        <taxon>Salamandroidea</taxon>
        <taxon>Salamandridae</taxon>
        <taxon>Pleurodelinae</taxon>
        <taxon>Pleurodeles</taxon>
    </lineage>
</organism>
<sequence length="69" mass="7721">MIAKDLAQIEASLGQLETDGALNGSQALALQAARIEYAELLERLHFVNYRSYMQRTHSGGDKAGTFWHR</sequence>
<dbReference type="AlphaFoldDB" id="A0AAV7RJL4"/>
<accession>A0AAV7RJL4</accession>
<reference evidence="1" key="1">
    <citation type="journal article" date="2022" name="bioRxiv">
        <title>Sequencing and chromosome-scale assembly of the giantPleurodeles waltlgenome.</title>
        <authorList>
            <person name="Brown T."/>
            <person name="Elewa A."/>
            <person name="Iarovenko S."/>
            <person name="Subramanian E."/>
            <person name="Araus A.J."/>
            <person name="Petzold A."/>
            <person name="Susuki M."/>
            <person name="Suzuki K.-i.T."/>
            <person name="Hayashi T."/>
            <person name="Toyoda A."/>
            <person name="Oliveira C."/>
            <person name="Osipova E."/>
            <person name="Leigh N.D."/>
            <person name="Simon A."/>
            <person name="Yun M.H."/>
        </authorList>
    </citation>
    <scope>NUCLEOTIDE SEQUENCE</scope>
    <source>
        <strain evidence="1">20211129_DDA</strain>
        <tissue evidence="1">Liver</tissue>
    </source>
</reference>
<gene>
    <name evidence="1" type="ORF">NDU88_004960</name>
</gene>
<evidence type="ECO:0000313" key="1">
    <source>
        <dbReference type="EMBL" id="KAJ1152183.1"/>
    </source>
</evidence>
<comment type="caution">
    <text evidence="1">The sequence shown here is derived from an EMBL/GenBank/DDBJ whole genome shotgun (WGS) entry which is preliminary data.</text>
</comment>